<dbReference type="GeneID" id="55989538"/>
<keyword evidence="5" id="KW-1185">Reference proteome</keyword>
<dbReference type="GO" id="GO:0005524">
    <property type="term" value="F:ATP binding"/>
    <property type="evidence" value="ECO:0007669"/>
    <property type="project" value="UniProtKB-KW"/>
</dbReference>
<protein>
    <recommendedName>
        <fullName evidence="3">AAA+ ATPase domain-containing protein</fullName>
    </recommendedName>
</protein>
<evidence type="ECO:0000259" key="3">
    <source>
        <dbReference type="SMART" id="SM00382"/>
    </source>
</evidence>
<dbReference type="InterPro" id="IPR041569">
    <property type="entry name" value="AAA_lid_3"/>
</dbReference>
<dbReference type="SMART" id="SM00382">
    <property type="entry name" value="AAA"/>
    <property type="match status" value="2"/>
</dbReference>
<evidence type="ECO:0000313" key="4">
    <source>
        <dbReference type="EMBL" id="QKX54938.1"/>
    </source>
</evidence>
<dbReference type="InterPro" id="IPR003959">
    <property type="entry name" value="ATPase_AAA_core"/>
</dbReference>
<dbReference type="CDD" id="cd19511">
    <property type="entry name" value="RecA-like_CDC48_r2-like"/>
    <property type="match status" value="1"/>
</dbReference>
<dbReference type="Pfam" id="PF00004">
    <property type="entry name" value="AAA"/>
    <property type="match status" value="2"/>
</dbReference>
<accession>A0A7H8QM55</accession>
<feature type="domain" description="AAA+ ATPase" evidence="3">
    <location>
        <begin position="514"/>
        <end position="648"/>
    </location>
</feature>
<dbReference type="KEGG" id="trg:TRUGW13939_02028"/>
<keyword evidence="1" id="KW-0547">Nucleotide-binding</keyword>
<sequence length="743" mass="81610">MAEARIFTVRPLAKQVRGDLRESFRIYLSTASLAYLKLSPGNLCSLHVEGATEKKTAIAWNAVEPIKNTVIQASGTLQELYGIKLGDKLTITKVESAHNEAETVFVEECTTPEKLFKYGPLSDADLRHWEWTLEFPLLQCEIITIGLGFDVELKGQRRSFKVARISAPGVADQTISRFTERSVVKIGGDGGSETVEHPIAATLEVINSGLGGLSSQINKINQILVDFNTHGLSASMPDFYTLSRGILIYGPKGTGKTSLLQRIGSAGWKNTFTVRSSLLQTSSGDGEAQLRKIFKEASSSQPSAIIVDQIEFIAPKRTSAREASSLSHALCECIDSLGKDKVLVVAATRHPNDVDDALRTPHRLAVETEISVPTAAARREILYAIRGDSPEPNDSLIDLMAEKTHGYVGADLFALLQTSCRKARDRILDNGALVGSEPASDDTAQNSPFDLREDDILQAMQEIRPTAMREVFLETPKVRWTDIGGQKELKQHLKKVVERPLKFPERMQRLNVRSKKGVLLYGPPGCSKTLVAKALATEAGLNFLAVRGAEILNQYVGESERALREIFSKARAARPSIIFFDEIDAIAAKRSGSQGGVNVLTTLLNEMDGIEELRNVLVVAATNKPDVLDPALMRPGRLDNIVYVGPPDFEARKEIFSIWMKKSVIGPDVDVDELAINTEGYSGAEIISLCETAGEAALDDEDTTNEPQDIMQRHFDIASKRVKSQLTSELIMEYEEWSKLSAF</sequence>
<name>A0A7H8QM55_TALRU</name>
<dbReference type="Pfam" id="PF17862">
    <property type="entry name" value="AAA_lid_3"/>
    <property type="match status" value="1"/>
</dbReference>
<gene>
    <name evidence="4" type="ORF">TRUGW13939_02028</name>
</gene>
<dbReference type="OrthoDB" id="27435at2759"/>
<dbReference type="Gene3D" id="3.40.50.300">
    <property type="entry name" value="P-loop containing nucleotide triphosphate hydrolases"/>
    <property type="match status" value="2"/>
</dbReference>
<dbReference type="AlphaFoldDB" id="A0A7H8QM55"/>
<dbReference type="SUPFAM" id="SSF52540">
    <property type="entry name" value="P-loop containing nucleoside triphosphate hydrolases"/>
    <property type="match status" value="2"/>
</dbReference>
<dbReference type="Gene3D" id="1.10.8.60">
    <property type="match status" value="2"/>
</dbReference>
<evidence type="ECO:0000313" key="5">
    <source>
        <dbReference type="Proteomes" id="UP000509510"/>
    </source>
</evidence>
<dbReference type="PANTHER" id="PTHR23077">
    <property type="entry name" value="AAA-FAMILY ATPASE"/>
    <property type="match status" value="1"/>
</dbReference>
<dbReference type="PROSITE" id="PS00674">
    <property type="entry name" value="AAA"/>
    <property type="match status" value="1"/>
</dbReference>
<dbReference type="Proteomes" id="UP000509510">
    <property type="component" value="Chromosome I"/>
</dbReference>
<dbReference type="InterPro" id="IPR003593">
    <property type="entry name" value="AAA+_ATPase"/>
</dbReference>
<keyword evidence="2" id="KW-0067">ATP-binding</keyword>
<feature type="domain" description="AAA+ ATPase" evidence="3">
    <location>
        <begin position="242"/>
        <end position="374"/>
    </location>
</feature>
<dbReference type="RefSeq" id="XP_035341117.1">
    <property type="nucleotide sequence ID" value="XM_035485224.1"/>
</dbReference>
<evidence type="ECO:0000256" key="1">
    <source>
        <dbReference type="ARBA" id="ARBA00022741"/>
    </source>
</evidence>
<dbReference type="PANTHER" id="PTHR23077:SF27">
    <property type="entry name" value="ATPASE FAMILY GENE 2 PROTEIN HOMOLOG A"/>
    <property type="match status" value="1"/>
</dbReference>
<reference evidence="5" key="1">
    <citation type="submission" date="2020-06" db="EMBL/GenBank/DDBJ databases">
        <title>A chromosome-scale genome assembly of Talaromyces rugulosus W13939.</title>
        <authorList>
            <person name="Wang B."/>
            <person name="Guo L."/>
            <person name="Ye K."/>
            <person name="Wang L."/>
        </authorList>
    </citation>
    <scope>NUCLEOTIDE SEQUENCE [LARGE SCALE GENOMIC DNA]</scope>
    <source>
        <strain evidence="5">W13939</strain>
    </source>
</reference>
<dbReference type="FunFam" id="3.40.50.300:FF:001721">
    <property type="entry name" value="AAA family ATPase, putative"/>
    <property type="match status" value="1"/>
</dbReference>
<dbReference type="InterPro" id="IPR003960">
    <property type="entry name" value="ATPase_AAA_CS"/>
</dbReference>
<evidence type="ECO:0000256" key="2">
    <source>
        <dbReference type="ARBA" id="ARBA00022840"/>
    </source>
</evidence>
<dbReference type="GO" id="GO:0005737">
    <property type="term" value="C:cytoplasm"/>
    <property type="evidence" value="ECO:0007669"/>
    <property type="project" value="TreeGrafter"/>
</dbReference>
<dbReference type="InterPro" id="IPR050168">
    <property type="entry name" value="AAA_ATPase_domain"/>
</dbReference>
<dbReference type="GO" id="GO:0016887">
    <property type="term" value="F:ATP hydrolysis activity"/>
    <property type="evidence" value="ECO:0007669"/>
    <property type="project" value="InterPro"/>
</dbReference>
<proteinExistence type="predicted"/>
<dbReference type="InterPro" id="IPR027417">
    <property type="entry name" value="P-loop_NTPase"/>
</dbReference>
<organism evidence="4 5">
    <name type="scientific">Talaromyces rugulosus</name>
    <name type="common">Penicillium rugulosum</name>
    <dbReference type="NCBI Taxonomy" id="121627"/>
    <lineage>
        <taxon>Eukaryota</taxon>
        <taxon>Fungi</taxon>
        <taxon>Dikarya</taxon>
        <taxon>Ascomycota</taxon>
        <taxon>Pezizomycotina</taxon>
        <taxon>Eurotiomycetes</taxon>
        <taxon>Eurotiomycetidae</taxon>
        <taxon>Eurotiales</taxon>
        <taxon>Trichocomaceae</taxon>
        <taxon>Talaromyces</taxon>
        <taxon>Talaromyces sect. Islandici</taxon>
    </lineage>
</organism>
<dbReference type="EMBL" id="CP055898">
    <property type="protein sequence ID" value="QKX54938.1"/>
    <property type="molecule type" value="Genomic_DNA"/>
</dbReference>